<dbReference type="PANTHER" id="PTHR30153">
    <property type="entry name" value="REPLICATIVE DNA HELICASE DNAB"/>
    <property type="match status" value="1"/>
</dbReference>
<dbReference type="PANTHER" id="PTHR30153:SF2">
    <property type="entry name" value="REPLICATIVE DNA HELICASE"/>
    <property type="match status" value="1"/>
</dbReference>
<dbReference type="FunFam" id="1.10.860.10:FF:000001">
    <property type="entry name" value="Replicative DNA helicase"/>
    <property type="match status" value="1"/>
</dbReference>
<dbReference type="PaxDb" id="1123384-AJ81_07370"/>
<dbReference type="Pfam" id="PF03796">
    <property type="entry name" value="DnaB_C"/>
    <property type="match status" value="1"/>
</dbReference>
<dbReference type="NCBIfam" id="TIGR00665">
    <property type="entry name" value="DnaB"/>
    <property type="match status" value="1"/>
</dbReference>
<dbReference type="PROSITE" id="PS51199">
    <property type="entry name" value="SF4_HELICASE"/>
    <property type="match status" value="1"/>
</dbReference>
<keyword evidence="15" id="KW-1185">Reference proteome</keyword>
<dbReference type="GO" id="GO:0005524">
    <property type="term" value="F:ATP binding"/>
    <property type="evidence" value="ECO:0007669"/>
    <property type="project" value="UniProtKB-UniRule"/>
</dbReference>
<dbReference type="InterPro" id="IPR007693">
    <property type="entry name" value="DNA_helicase_DnaB-like_N"/>
</dbReference>
<dbReference type="GO" id="GO:1990077">
    <property type="term" value="C:primosome complex"/>
    <property type="evidence" value="ECO:0007669"/>
    <property type="project" value="UniProtKB-UniRule"/>
</dbReference>
<dbReference type="Proteomes" id="UP000077469">
    <property type="component" value="Chromosome"/>
</dbReference>
<evidence type="ECO:0000256" key="9">
    <source>
        <dbReference type="ARBA" id="ARBA00023235"/>
    </source>
</evidence>
<dbReference type="FunFam" id="3.40.50.300:FF:001761">
    <property type="entry name" value="Replicative DNA helicase"/>
    <property type="match status" value="1"/>
</dbReference>
<evidence type="ECO:0000256" key="7">
    <source>
        <dbReference type="ARBA" id="ARBA00022840"/>
    </source>
</evidence>
<dbReference type="NCBIfam" id="NF004384">
    <property type="entry name" value="PRK05748.1"/>
    <property type="match status" value="1"/>
</dbReference>
<keyword evidence="5 12" id="KW-0378">Hydrolase</keyword>
<dbReference type="Pfam" id="PF00772">
    <property type="entry name" value="DnaB"/>
    <property type="match status" value="1"/>
</dbReference>
<dbReference type="InterPro" id="IPR016136">
    <property type="entry name" value="DNA_helicase_N/primase_C"/>
</dbReference>
<evidence type="ECO:0000256" key="12">
    <source>
        <dbReference type="RuleBase" id="RU362085"/>
    </source>
</evidence>
<dbReference type="SUPFAM" id="SSF48024">
    <property type="entry name" value="N-terminal domain of DnaB helicase"/>
    <property type="match status" value="1"/>
</dbReference>
<evidence type="ECO:0000313" key="14">
    <source>
        <dbReference type="EMBL" id="AJC74041.1"/>
    </source>
</evidence>
<feature type="domain" description="SF4 helicase" evidence="13">
    <location>
        <begin position="180"/>
        <end position="448"/>
    </location>
</feature>
<dbReference type="GO" id="GO:0016887">
    <property type="term" value="F:ATP hydrolysis activity"/>
    <property type="evidence" value="ECO:0007669"/>
    <property type="project" value="RHEA"/>
</dbReference>
<evidence type="ECO:0000256" key="8">
    <source>
        <dbReference type="ARBA" id="ARBA00023125"/>
    </source>
</evidence>
<proteinExistence type="inferred from homology"/>
<dbReference type="GO" id="GO:0006269">
    <property type="term" value="P:DNA replication, synthesis of primer"/>
    <property type="evidence" value="ECO:0007669"/>
    <property type="project" value="UniProtKB-UniRule"/>
</dbReference>
<keyword evidence="9" id="KW-0413">Isomerase</keyword>
<dbReference type="OrthoDB" id="9773982at2"/>
<dbReference type="EC" id="5.6.2.3" evidence="11 12"/>
<comment type="similarity">
    <text evidence="1 12">Belongs to the helicase family. DnaB subfamily.</text>
</comment>
<evidence type="ECO:0000256" key="6">
    <source>
        <dbReference type="ARBA" id="ARBA00022806"/>
    </source>
</evidence>
<dbReference type="InterPro" id="IPR036185">
    <property type="entry name" value="DNA_heli_DnaB-like_N_sf"/>
</dbReference>
<dbReference type="PATRIC" id="fig|1123384.7.peg.1480"/>
<keyword evidence="3 12" id="KW-0235">DNA replication</keyword>
<dbReference type="Gene3D" id="1.10.860.10">
    <property type="entry name" value="DNAb Helicase, Chain A"/>
    <property type="match status" value="1"/>
</dbReference>
<dbReference type="STRING" id="1123384.AJ81_07370"/>
<dbReference type="InterPro" id="IPR007694">
    <property type="entry name" value="DNA_helicase_DnaB-like_C"/>
</dbReference>
<comment type="function">
    <text evidence="12">The main replicative DNA helicase, it participates in initiation and elongation during chromosome replication. Travels ahead of the DNA replisome, separating dsDNA into templates for DNA synthesis. A processive ATP-dependent 5'-3' DNA helicase it has DNA-dependent ATPase activity.</text>
</comment>
<dbReference type="EMBL" id="CP007141">
    <property type="protein sequence ID" value="AJC74041.1"/>
    <property type="molecule type" value="Genomic_DNA"/>
</dbReference>
<dbReference type="SMART" id="SM00382">
    <property type="entry name" value="AAA"/>
    <property type="match status" value="1"/>
</dbReference>
<dbReference type="InterPro" id="IPR007692">
    <property type="entry name" value="DNA_helicase_DnaB"/>
</dbReference>
<evidence type="ECO:0000256" key="2">
    <source>
        <dbReference type="ARBA" id="ARBA00022515"/>
    </source>
</evidence>
<reference evidence="14 15" key="1">
    <citation type="submission" date="2014-01" db="EMBL/GenBank/DDBJ databases">
        <title>Genome sequencing of Thermotog hypogea.</title>
        <authorList>
            <person name="Zhang X."/>
            <person name="Alvare G."/>
            <person name="Fristensky B."/>
            <person name="Chen L."/>
            <person name="Suen T."/>
            <person name="Chen Q."/>
            <person name="Ma K."/>
        </authorList>
    </citation>
    <scope>NUCLEOTIDE SEQUENCE [LARGE SCALE GENOMIC DNA]</scope>
    <source>
        <strain evidence="14 15">DSM 11164</strain>
    </source>
</reference>
<protein>
    <recommendedName>
        <fullName evidence="11 12">Replicative DNA helicase</fullName>
        <ecNumber evidence="11 12">5.6.2.3</ecNumber>
    </recommendedName>
</protein>
<name>A0A0X1KS44_9THEM</name>
<gene>
    <name evidence="14" type="ORF">AJ81_07370</name>
</gene>
<sequence length="450" mass="50968">MPLLPPHNLEAEEAVIGSILIDPSVVNDVMEVLRSNDFYSKKHQAIFAVMEKMYERGDPIDVLSVCEELKKTGQMKFVGSELDVARLAEAVPTSAHVMHYAKIVRDKSILRSLIEAGRNIVESAYEEREVDEILDEAERIVFDIAESRATKTYDHIGSIMHAVFENLEELRTKSSTVLEPGAVVSGLPTGFRVLDRQTSGFHKSDLIIIAARPSVGKTAFALTIARNMAVKFNLSVGIFSLEMSKEQLAQRLLCSESRVDLHKIRTGYLSDQEWERLTIGASKLYKANIVVDDEPSLDPRTLRAKARRMKREYNIDAIFVDYLQLMHTRGGGQESRQQEISEISRSLKLLARELDIAVVALSQLSRAVETREDKRPRLSDLRESGAIEQDADMVLFIYREEYYKKSEKLHEPHEAEIIIGKQRNGPIGTVKLMFEPQTASFHEVERIEVE</sequence>
<dbReference type="Gene3D" id="3.40.50.300">
    <property type="entry name" value="P-loop containing nucleotide triphosphate hydrolases"/>
    <property type="match status" value="1"/>
</dbReference>
<evidence type="ECO:0000256" key="3">
    <source>
        <dbReference type="ARBA" id="ARBA00022705"/>
    </source>
</evidence>
<evidence type="ECO:0000256" key="11">
    <source>
        <dbReference type="NCBIfam" id="TIGR00665"/>
    </source>
</evidence>
<keyword evidence="6 12" id="KW-0347">Helicase</keyword>
<evidence type="ECO:0000256" key="10">
    <source>
        <dbReference type="ARBA" id="ARBA00048954"/>
    </source>
</evidence>
<dbReference type="GO" id="GO:0043139">
    <property type="term" value="F:5'-3' DNA helicase activity"/>
    <property type="evidence" value="ECO:0007669"/>
    <property type="project" value="UniProtKB-EC"/>
</dbReference>
<dbReference type="GO" id="GO:0003677">
    <property type="term" value="F:DNA binding"/>
    <property type="evidence" value="ECO:0007669"/>
    <property type="project" value="UniProtKB-UniRule"/>
</dbReference>
<keyword evidence="4 12" id="KW-0547">Nucleotide-binding</keyword>
<evidence type="ECO:0000256" key="1">
    <source>
        <dbReference type="ARBA" id="ARBA00008428"/>
    </source>
</evidence>
<evidence type="ECO:0000313" key="15">
    <source>
        <dbReference type="Proteomes" id="UP000077469"/>
    </source>
</evidence>
<keyword evidence="2 12" id="KW-0639">Primosome</keyword>
<dbReference type="SUPFAM" id="SSF52540">
    <property type="entry name" value="P-loop containing nucleoside triphosphate hydrolases"/>
    <property type="match status" value="1"/>
</dbReference>
<dbReference type="AlphaFoldDB" id="A0A0X1KS44"/>
<dbReference type="RefSeq" id="WP_031504288.1">
    <property type="nucleotide sequence ID" value="NC_022795.1"/>
</dbReference>
<evidence type="ECO:0000256" key="4">
    <source>
        <dbReference type="ARBA" id="ARBA00022741"/>
    </source>
</evidence>
<comment type="catalytic activity">
    <reaction evidence="10 12">
        <text>ATP + H2O = ADP + phosphate + H(+)</text>
        <dbReference type="Rhea" id="RHEA:13065"/>
        <dbReference type="ChEBI" id="CHEBI:15377"/>
        <dbReference type="ChEBI" id="CHEBI:15378"/>
        <dbReference type="ChEBI" id="CHEBI:30616"/>
        <dbReference type="ChEBI" id="CHEBI:43474"/>
        <dbReference type="ChEBI" id="CHEBI:456216"/>
        <dbReference type="EC" id="5.6.2.3"/>
    </reaction>
</comment>
<dbReference type="CDD" id="cd00984">
    <property type="entry name" value="DnaB_C"/>
    <property type="match status" value="1"/>
</dbReference>
<accession>A0A0X1KS44</accession>
<dbReference type="InterPro" id="IPR027417">
    <property type="entry name" value="P-loop_NTPase"/>
</dbReference>
<organism evidence="14 15">
    <name type="scientific">Pseudothermotoga hypogea DSM 11164 = NBRC 106472</name>
    <dbReference type="NCBI Taxonomy" id="1123384"/>
    <lineage>
        <taxon>Bacteria</taxon>
        <taxon>Thermotogati</taxon>
        <taxon>Thermotogota</taxon>
        <taxon>Thermotogae</taxon>
        <taxon>Thermotogales</taxon>
        <taxon>Thermotogaceae</taxon>
        <taxon>Pseudothermotoga</taxon>
    </lineage>
</organism>
<dbReference type="KEGG" id="phy:AJ81_07370"/>
<keyword evidence="8 12" id="KW-0238">DNA-binding</keyword>
<keyword evidence="7 12" id="KW-0067">ATP-binding</keyword>
<evidence type="ECO:0000256" key="5">
    <source>
        <dbReference type="ARBA" id="ARBA00022801"/>
    </source>
</evidence>
<dbReference type="GO" id="GO:0005829">
    <property type="term" value="C:cytosol"/>
    <property type="evidence" value="ECO:0007669"/>
    <property type="project" value="TreeGrafter"/>
</dbReference>
<dbReference type="InterPro" id="IPR003593">
    <property type="entry name" value="AAA+_ATPase"/>
</dbReference>
<evidence type="ECO:0000259" key="13">
    <source>
        <dbReference type="PROSITE" id="PS51199"/>
    </source>
</evidence>